<comment type="caution">
    <text evidence="2">The sequence shown here is derived from an EMBL/GenBank/DDBJ whole genome shotgun (WGS) entry which is preliminary data.</text>
</comment>
<evidence type="ECO:0000313" key="3">
    <source>
        <dbReference type="Proteomes" id="UP001595699"/>
    </source>
</evidence>
<feature type="domain" description="Metallo-beta-lactamase" evidence="1">
    <location>
        <begin position="34"/>
        <end position="228"/>
    </location>
</feature>
<dbReference type="SMART" id="SM00849">
    <property type="entry name" value="Lactamase_B"/>
    <property type="match status" value="1"/>
</dbReference>
<proteinExistence type="predicted"/>
<protein>
    <submittedName>
        <fullName evidence="2">MBL fold metallo-hydrolase</fullName>
    </submittedName>
</protein>
<evidence type="ECO:0000259" key="1">
    <source>
        <dbReference type="SMART" id="SM00849"/>
    </source>
</evidence>
<dbReference type="PANTHER" id="PTHR43717:SF1">
    <property type="entry name" value="ANAEROBIC NITRIC OXIDE REDUCTASE FLAVORUBREDOXIN"/>
    <property type="match status" value="1"/>
</dbReference>
<organism evidence="2 3">
    <name type="scientific">Tenggerimyces flavus</name>
    <dbReference type="NCBI Taxonomy" id="1708749"/>
    <lineage>
        <taxon>Bacteria</taxon>
        <taxon>Bacillati</taxon>
        <taxon>Actinomycetota</taxon>
        <taxon>Actinomycetes</taxon>
        <taxon>Propionibacteriales</taxon>
        <taxon>Nocardioidaceae</taxon>
        <taxon>Tenggerimyces</taxon>
    </lineage>
</organism>
<name>A0ABV7YMM2_9ACTN</name>
<dbReference type="Pfam" id="PF00753">
    <property type="entry name" value="Lactamase_B"/>
    <property type="match status" value="1"/>
</dbReference>
<dbReference type="Proteomes" id="UP001595699">
    <property type="component" value="Unassembled WGS sequence"/>
</dbReference>
<dbReference type="PANTHER" id="PTHR43717">
    <property type="entry name" value="ANAEROBIC NITRIC OXIDE REDUCTASE FLAVORUBREDOXIN"/>
    <property type="match status" value="1"/>
</dbReference>
<dbReference type="InterPro" id="IPR001279">
    <property type="entry name" value="Metallo-B-lactamas"/>
</dbReference>
<dbReference type="EMBL" id="JBHRZH010000037">
    <property type="protein sequence ID" value="MFC3765385.1"/>
    <property type="molecule type" value="Genomic_DNA"/>
</dbReference>
<accession>A0ABV7YMM2</accession>
<sequence>MTSSQIPMSDPVLIAPETWLIPNLAAAGPSQFLPVNSLLIRGSEPIIVDTGAPIHRQRWLDLVFSLVDPEDVRWIFLSHDDSDHIGGLADALAMCPSATMVTNFFATERLSLERSLPIKRLRWLEPGDSFLAGDRQMRLVLPPIFDGPTTRGLFDERTGVLWGVDSFAAMTTGSVHHRDDIPEDLYDESFALLNSLVSPWHQWLDPARYQRHVDSVADLHPDTVATAHGPLLTGDAIGDAFNRVRSMAAASCVTPPGQSALDELIAAMSVDQEAARTQSTPRASA</sequence>
<dbReference type="Gene3D" id="3.60.15.10">
    <property type="entry name" value="Ribonuclease Z/Hydroxyacylglutathione hydrolase-like"/>
    <property type="match status" value="1"/>
</dbReference>
<dbReference type="SUPFAM" id="SSF56281">
    <property type="entry name" value="Metallo-hydrolase/oxidoreductase"/>
    <property type="match status" value="1"/>
</dbReference>
<gene>
    <name evidence="2" type="ORF">ACFOUW_31435</name>
</gene>
<reference evidence="3" key="1">
    <citation type="journal article" date="2019" name="Int. J. Syst. Evol. Microbiol.">
        <title>The Global Catalogue of Microorganisms (GCM) 10K type strain sequencing project: providing services to taxonomists for standard genome sequencing and annotation.</title>
        <authorList>
            <consortium name="The Broad Institute Genomics Platform"/>
            <consortium name="The Broad Institute Genome Sequencing Center for Infectious Disease"/>
            <person name="Wu L."/>
            <person name="Ma J."/>
        </authorList>
    </citation>
    <scope>NUCLEOTIDE SEQUENCE [LARGE SCALE GENOMIC DNA]</scope>
    <source>
        <strain evidence="3">CGMCC 4.7241</strain>
    </source>
</reference>
<keyword evidence="3" id="KW-1185">Reference proteome</keyword>
<dbReference type="RefSeq" id="WP_205121231.1">
    <property type="nucleotide sequence ID" value="NZ_JAFBCM010000001.1"/>
</dbReference>
<dbReference type="InterPro" id="IPR036866">
    <property type="entry name" value="RibonucZ/Hydroxyglut_hydro"/>
</dbReference>
<evidence type="ECO:0000313" key="2">
    <source>
        <dbReference type="EMBL" id="MFC3765385.1"/>
    </source>
</evidence>